<evidence type="ECO:0000256" key="10">
    <source>
        <dbReference type="ARBA" id="ARBA00048548"/>
    </source>
</evidence>
<dbReference type="PROSITE" id="PS50526">
    <property type="entry name" value="RDRP_SSRNA_NEG_NONSEG"/>
    <property type="match status" value="1"/>
</dbReference>
<dbReference type="EC" id="2.7.7.48" evidence="1"/>
<name>A0A8F3E7D1_9VIRU</name>
<dbReference type="Pfam" id="PF00946">
    <property type="entry name" value="Mononeg_RNA_pol"/>
    <property type="match status" value="1"/>
</dbReference>
<dbReference type="GO" id="GO:0005524">
    <property type="term" value="F:ATP binding"/>
    <property type="evidence" value="ECO:0007669"/>
    <property type="project" value="InterPro"/>
</dbReference>
<evidence type="ECO:0000256" key="2">
    <source>
        <dbReference type="ARBA" id="ARBA00022691"/>
    </source>
</evidence>
<protein>
    <recommendedName>
        <fullName evidence="1">RNA-directed RNA polymerase</fullName>
        <ecNumber evidence="1">2.7.7.48</ecNumber>
    </recommendedName>
    <alternativeName>
        <fullName evidence="7">Replicase</fullName>
    </alternativeName>
    <alternativeName>
        <fullName evidence="6">Transcriptase</fullName>
    </alternativeName>
</protein>
<evidence type="ECO:0000256" key="3">
    <source>
        <dbReference type="ARBA" id="ARBA00023268"/>
    </source>
</evidence>
<feature type="coiled-coil region" evidence="11">
    <location>
        <begin position="483"/>
        <end position="510"/>
    </location>
</feature>
<dbReference type="EMBL" id="MW355885">
    <property type="protein sequence ID" value="QWY79453.1"/>
    <property type="molecule type" value="Genomic_RNA"/>
</dbReference>
<evidence type="ECO:0000259" key="12">
    <source>
        <dbReference type="PROSITE" id="PS50526"/>
    </source>
</evidence>
<evidence type="ECO:0000256" key="6">
    <source>
        <dbReference type="ARBA" id="ARBA00030436"/>
    </source>
</evidence>
<evidence type="ECO:0000313" key="13">
    <source>
        <dbReference type="EMBL" id="QWY79453.1"/>
    </source>
</evidence>
<comment type="catalytic activity">
    <reaction evidence="4">
        <text>a 5'-end triphospho-adenylyl-adenylyl-cytidylyl-adenosine in mRNA + GDP + H(+) = a 5'-end (5'-triphosphoguanosine)-adenylyl-adenylyl-cytidylyl-adenosine in mRNA + diphosphate</text>
        <dbReference type="Rhea" id="RHEA:65436"/>
        <dbReference type="Rhea" id="RHEA-COMP:16797"/>
        <dbReference type="Rhea" id="RHEA-COMP:16799"/>
        <dbReference type="ChEBI" id="CHEBI:15378"/>
        <dbReference type="ChEBI" id="CHEBI:33019"/>
        <dbReference type="ChEBI" id="CHEBI:58189"/>
        <dbReference type="ChEBI" id="CHEBI:156484"/>
        <dbReference type="ChEBI" id="CHEBI:156503"/>
        <dbReference type="EC" id="2.7.7.88"/>
    </reaction>
</comment>
<dbReference type="GO" id="GO:0003968">
    <property type="term" value="F:RNA-directed RNA polymerase activity"/>
    <property type="evidence" value="ECO:0007669"/>
    <property type="project" value="UniProtKB-EC"/>
</dbReference>
<evidence type="ECO:0000256" key="9">
    <source>
        <dbReference type="ARBA" id="ARBA00047370"/>
    </source>
</evidence>
<comment type="catalytic activity">
    <reaction evidence="9">
        <text>a 5'-end (5'-triphosphoguanosine)-adenylyl-adenylyl-cytidylyl-adenosine in mRNA + 2 S-adenosyl-L-methionine = a 5'-end (N(7)-methyl 5'-triphosphoguanosine)-(2'-O-methyladenylyl)-adenylyl-cytidylyl-adenosine in mRNA + 2 S-adenosyl-L-homocysteine + H(+)</text>
        <dbReference type="Rhea" id="RHEA:65376"/>
        <dbReference type="Rhea" id="RHEA-COMP:16797"/>
        <dbReference type="Rhea" id="RHEA-COMP:16798"/>
        <dbReference type="ChEBI" id="CHEBI:15378"/>
        <dbReference type="ChEBI" id="CHEBI:57856"/>
        <dbReference type="ChEBI" id="CHEBI:59789"/>
        <dbReference type="ChEBI" id="CHEBI:156483"/>
        <dbReference type="ChEBI" id="CHEBI:156484"/>
        <dbReference type="EC" id="2.1.1.375"/>
    </reaction>
</comment>
<dbReference type="InterPro" id="IPR014023">
    <property type="entry name" value="Mononeg_RNA_pol_cat"/>
</dbReference>
<evidence type="ECO:0000256" key="7">
    <source>
        <dbReference type="ARBA" id="ARBA00031012"/>
    </source>
</evidence>
<organism evidence="13">
    <name type="scientific">Dermatophagoides pteronyssinus virus 7</name>
    <dbReference type="NCBI Taxonomy" id="2851134"/>
    <lineage>
        <taxon>Viruses</taxon>
        <taxon>Riboviria</taxon>
    </lineage>
</organism>
<comment type="catalytic activity">
    <reaction evidence="8">
        <text>a 5'-end (5'-triphosphoguanosine)-adenylyl-adenylyl-cytidylyl-adenosine in mRNA + S-adenosyl-L-methionine = a 5'-end (5'-triphosphoguanosine)-(2'-O-methyladenylyl)-adenylyl-cytidylyl-adenosine in mRNA + S-adenosyl-L-homocysteine + H(+)</text>
        <dbReference type="Rhea" id="RHEA:65380"/>
        <dbReference type="Rhea" id="RHEA-COMP:16797"/>
        <dbReference type="Rhea" id="RHEA-COMP:16801"/>
        <dbReference type="ChEBI" id="CHEBI:15378"/>
        <dbReference type="ChEBI" id="CHEBI:57856"/>
        <dbReference type="ChEBI" id="CHEBI:59789"/>
        <dbReference type="ChEBI" id="CHEBI:156482"/>
        <dbReference type="ChEBI" id="CHEBI:156484"/>
    </reaction>
</comment>
<dbReference type="InterPro" id="IPR026890">
    <property type="entry name" value="Mononeg_mRNAcap"/>
</dbReference>
<keyword evidence="11" id="KW-0175">Coiled coil</keyword>
<evidence type="ECO:0000256" key="11">
    <source>
        <dbReference type="SAM" id="Coils"/>
    </source>
</evidence>
<evidence type="ECO:0000256" key="1">
    <source>
        <dbReference type="ARBA" id="ARBA00012494"/>
    </source>
</evidence>
<dbReference type="GO" id="GO:0004482">
    <property type="term" value="F:mRNA 5'-cap (guanine-N7-)-methyltransferase activity"/>
    <property type="evidence" value="ECO:0007669"/>
    <property type="project" value="InterPro"/>
</dbReference>
<dbReference type="Pfam" id="PF14318">
    <property type="entry name" value="Mononeg_mRNAcap"/>
    <property type="match status" value="1"/>
</dbReference>
<gene>
    <name evidence="13" type="ORF">DerpV7_gp1</name>
</gene>
<reference evidence="13" key="1">
    <citation type="journal article" date="2021" name="Allergy">
        <title>RNA viruses in the house dust mite Dermatophagoides pteronyssinus, detection in environmental samples and in commercial allergen extracts used for in vivo diagnosis.</title>
        <authorList>
            <person name="Vidal-Quist J.C."/>
            <person name="Vidal C."/>
            <person name="Escolar F."/>
            <person name="Lambrecht B.N."/>
            <person name="Rombauts S."/>
            <person name="Hernandez-Crespo P."/>
        </authorList>
    </citation>
    <scope>NUCLEOTIDE SEQUENCE</scope>
</reference>
<accession>A0A8F3E7D1</accession>
<feature type="domain" description="RdRp catalytic" evidence="12">
    <location>
        <begin position="648"/>
        <end position="810"/>
    </location>
</feature>
<evidence type="ECO:0000256" key="5">
    <source>
        <dbReference type="ARBA" id="ARBA00024499"/>
    </source>
</evidence>
<sequence>MDSHRALLDSLFDGVDTSQRRRGFDPESRVKQTKFDTALSMDTVQHFKNKLDVNPDLLEVRIMLHDGITIDRLRTANSDPDCWATCLKNILTGFIKKIPKHYHDNIVKAAKASYRATLVSLEFNGQTMMKSKRWSSKLQRIATCIDKDEILQKIRLANEEAKDFANVMNKYGERDYQRSSHTTMQEHLMKKNVFKSQFMGFNRVVFNGTVCFIETAQNSYLLPYTYLSMIHNKISEMVAIGNLSHFMCKQTLVEDFPSCVYRFILMMCDLMIIEKERFFEVARSLEGILIGKMIQKHEKWENSSYWNTVLANLNSAIVYRPQLSMMINFLISLPDPAVSELVSLSKIAGHPIISSRDAIQKLTTKAFNDNESGIDLKDTMAVTDIIVIDYIDNHLDCYKTWPKVQFLSGAPAALRIARANCWKLTSRSFKKEYGLDPFSLAKYIKLEPGEILSSPQTILEQLKDRAVSVCQSSILKNYLWSFDEKFENDVKGLQEEAKKKRREQHRFETRLLLYYLLTQNADIPFTKMMEFITHKKFHKDFINKDGKIVQPDWLTPALEYQTPDQHWGRLLGELTIKLTIKEKELKQCGRLFGSLTPTVRAVNQVLENNMANWITKHTTYQTLKLSESDLLKKLHSFTMQKHLFSDYIFFMISFDASSWCQVWRDITCRLNMKPFDDVFGVKCYTERMKMYENSILWMESPCGTYLWNGQSGGIEGLSQYTWTFLYNHQATYAIRDFADFSRMLIKGDDLRMALLVHRKQLGDKTPAEYAQHIMSKFSENMAKFGHKIKVEESYCSSRILVFSRCLRVDDVIMPNLLRKGSKISGIQDTVIDTLEEKVASCFSNAHSSGPHGYCPIGLYHTACLMSATYMAQDQQFKNLNEVELTTALLLPSVLGGLPVLMLHNFFVRQESDHLSSAIELYKYLCLNHRDLAGIFTNFIQTEPRELTAQTYKNLLSDPYAVNTTIPVGALTALRLSISEILPRVSNNEQILELYRLKTLIDDNEFVNSLLTGTIWHAKVYSLLYMVLPTGLITNLLRQFESCKSLFEATKAFCGYKYAKRVLRKAFQCDYNRNKWRIQRYQAKEYTVRYQFMLPEASVHICSTLLADKLREASWGKRIVSITHPAQQHFLTLIPDSLRQPGDRSCSFEVIKHTNQKPLYDDIETDLYNSRTDSTPPFFGSTTSKKLEQRNPLSGLDVPGSLQAVFLSLIELEAFTAAISSIFAEQSPVRHLITLLFDLYIDDGARIIEPYTAQLTSGCIDHRLSGPKYKRSVQNNVTPNIYNRYNFNSNSHSHLRGTSQNYNINVLGCFSSGVSFYHLDLQFSRKLEHDENFLIRTISPEDCPYCWSPIPELPIDFQLSQKLIHGILYCTRTSMLKSIYLVQDAIQKFQSNYHELMLTSHGSNVSKQNINILERSQLESICSRAIVDYYLGMITHTQELAASLTNHRIGAQALAILDPLVNPSPTRKFILVRHWRRIKHSEYLGSMITMVLNNCFFHIGSNDPFRWLTHDLLCVGPNYSPWLLFLRDIQEARMLHSFLNYLATLTDFSLSYQILTQDREMAAFINNCLSYLIRSNYEILNEIYFISNESPAKMRDKILLKQAVKLWLFLQNHGLHRHDDDFIALHILPHIMPIKSAKELSEMLAVPSDSFEYYVINWPCHKNELVWTDDDETDEVNFIERMQELLPAITNAKRFAFLRRYMNLTCPYVYTDRCTCIEQLLERECGKYLSAIIEHPIYFPPQRILHLDAAVCLDIIASRDEQFKEFEESTIHNFGGIFKFRTRVLRGFLRDQIIDSTSFDWMKLTCYSGSMISKTEIDPSTVDPLQRFEETNINLSHYMRTHGDTVPAATRIMDLCNYWMIQPIAASVDQQTNVRSTALFLGDGIGSTSYAFLKHYTQTNVIWNTKVNHDCPIVPIATNDPETAGRVMTRVTRNLLEDDLSEFQTVQALAHDYKSLVNLVFCDASITKDSVETVYKIYCNVILISILCKPVLTPGLCFIRSSLDLVFPLLHALTRYQNHIYMIEFVRPRGTSHLNDFFTVIHFTHTIDYLNDMPTFTSTTFINRDIYLTLARYWRNLDIVVKSMINPVTFINTVKIVNQQSKPYWKEVPTSLNYISSVLMLHIDQLRGKTSVEVCNTVRSSLLEYVKTSVESKTVANFAGVYDDPIIRPPLVRMIPLVCIPMGFLYMASLFNTSFVYDEAIRIINGILPRNLTRLFRVQHTVNHWFPNIPVHYSYKAIICFNKGLFLYQIFAGIKSVPNQIQNVEDDYDPSAIFPE</sequence>
<evidence type="ECO:0000256" key="4">
    <source>
        <dbReference type="ARBA" id="ARBA00024494"/>
    </source>
</evidence>
<keyword evidence="2" id="KW-0949">S-adenosyl-L-methionine</keyword>
<comment type="catalytic activity">
    <reaction evidence="5">
        <text>a 5'-end (5'-triphosphoguanosine)-(2'-O-methyladenylyl)-adenylyl-cytidylyl-adenosine in mRNA + S-adenosyl-L-methionine = a 5'-end (N(7)-methyl 5'-triphosphoguanosine)-(2'-O-methyladenylyl)-adenylyl-cytidylyl-adenosine in mRNA + S-adenosyl-L-homocysteine</text>
        <dbReference type="Rhea" id="RHEA:65440"/>
        <dbReference type="Rhea" id="RHEA-COMP:16798"/>
        <dbReference type="Rhea" id="RHEA-COMP:16801"/>
        <dbReference type="ChEBI" id="CHEBI:57856"/>
        <dbReference type="ChEBI" id="CHEBI:59789"/>
        <dbReference type="ChEBI" id="CHEBI:156482"/>
        <dbReference type="ChEBI" id="CHEBI:156483"/>
    </reaction>
</comment>
<evidence type="ECO:0000256" key="8">
    <source>
        <dbReference type="ARBA" id="ARBA00047332"/>
    </source>
</evidence>
<comment type="catalytic activity">
    <reaction evidence="10">
        <text>GTP + H2O = GDP + phosphate + H(+)</text>
        <dbReference type="Rhea" id="RHEA:19669"/>
        <dbReference type="ChEBI" id="CHEBI:15377"/>
        <dbReference type="ChEBI" id="CHEBI:15378"/>
        <dbReference type="ChEBI" id="CHEBI:37565"/>
        <dbReference type="ChEBI" id="CHEBI:43474"/>
        <dbReference type="ChEBI" id="CHEBI:58189"/>
    </reaction>
</comment>
<keyword evidence="3" id="KW-0511">Multifunctional enzyme</keyword>
<proteinExistence type="predicted"/>